<evidence type="ECO:0000256" key="2">
    <source>
        <dbReference type="ARBA" id="ARBA00003945"/>
    </source>
</evidence>
<dbReference type="KEGG" id="llu:AKJ09_08171"/>
<reference evidence="15 16" key="1">
    <citation type="submission" date="2015-08" db="EMBL/GenBank/DDBJ databases">
        <authorList>
            <person name="Babu N.S."/>
            <person name="Beckwith C.J."/>
            <person name="Beseler K.G."/>
            <person name="Brison A."/>
            <person name="Carone J.V."/>
            <person name="Caskin T.P."/>
            <person name="Diamond M."/>
            <person name="Durham M.E."/>
            <person name="Foxe J.M."/>
            <person name="Go M."/>
            <person name="Henderson B.A."/>
            <person name="Jones I.B."/>
            <person name="McGettigan J.A."/>
            <person name="Micheletti S.J."/>
            <person name="Nasrallah M.E."/>
            <person name="Ortiz D."/>
            <person name="Piller C.R."/>
            <person name="Privatt S.R."/>
            <person name="Schneider S.L."/>
            <person name="Sharp S."/>
            <person name="Smith T.C."/>
            <person name="Stanton J.D."/>
            <person name="Ullery H.E."/>
            <person name="Wilson R.J."/>
            <person name="Serrano M.G."/>
            <person name="Buck G."/>
            <person name="Lee V."/>
            <person name="Wang Y."/>
            <person name="Carvalho R."/>
            <person name="Voegtly L."/>
            <person name="Shi R."/>
            <person name="Duckworth R."/>
            <person name="Johnson A."/>
            <person name="Loviza R."/>
            <person name="Walstead R."/>
            <person name="Shah Z."/>
            <person name="Kiflezghi M."/>
            <person name="Wade K."/>
            <person name="Ball S.L."/>
            <person name="Bradley K.W."/>
            <person name="Asai D.J."/>
            <person name="Bowman C.A."/>
            <person name="Russell D.A."/>
            <person name="Pope W.H."/>
            <person name="Jacobs-Sera D."/>
            <person name="Hendrix R.W."/>
            <person name="Hatfull G.F."/>
        </authorList>
    </citation>
    <scope>NUCLEOTIDE SEQUENCE [LARGE SCALE GENOMIC DNA]</scope>
    <source>
        <strain evidence="15 16">DSM 27648</strain>
    </source>
</reference>
<evidence type="ECO:0000256" key="7">
    <source>
        <dbReference type="ARBA" id="ARBA00023002"/>
    </source>
</evidence>
<dbReference type="InterPro" id="IPR036644">
    <property type="entry name" value="FTR_bsu_sf"/>
</dbReference>
<keyword evidence="8" id="KW-0408">Iron</keyword>
<evidence type="ECO:0000256" key="14">
    <source>
        <dbReference type="SAM" id="MobiDB-lite"/>
    </source>
</evidence>
<evidence type="ECO:0000256" key="12">
    <source>
        <dbReference type="ARBA" id="ARBA00030295"/>
    </source>
</evidence>
<keyword evidence="16" id="KW-1185">Reference proteome</keyword>
<evidence type="ECO:0000256" key="8">
    <source>
        <dbReference type="ARBA" id="ARBA00023004"/>
    </source>
</evidence>
<dbReference type="Pfam" id="PF02943">
    <property type="entry name" value="FeThRed_B"/>
    <property type="match status" value="1"/>
</dbReference>
<evidence type="ECO:0000256" key="6">
    <source>
        <dbReference type="ARBA" id="ARBA00022723"/>
    </source>
</evidence>
<dbReference type="GO" id="GO:0051539">
    <property type="term" value="F:4 iron, 4 sulfur cluster binding"/>
    <property type="evidence" value="ECO:0007669"/>
    <property type="project" value="UniProtKB-KW"/>
</dbReference>
<dbReference type="AlphaFoldDB" id="A0A0K1Q6Z9"/>
<comment type="function">
    <text evidence="2">Catalytic subunit of the ferredoxin-thioredoxin reductase (FTR), which catalyzes the two-electron reduction of thioredoxins by the electrons provided by reduced ferredoxin.</text>
</comment>
<keyword evidence="6" id="KW-0479">Metal-binding</keyword>
<protein>
    <recommendedName>
        <fullName evidence="4">ferredoxin:thioredoxin reductase</fullName>
        <ecNumber evidence="4">1.8.7.2</ecNumber>
    </recommendedName>
    <alternativeName>
        <fullName evidence="12">Ferredoxin-thioredoxin reductase subunit B</fullName>
    </alternativeName>
</protein>
<accession>A0A0K1Q6Z9</accession>
<dbReference type="STRING" id="1391654.AKJ09_08171"/>
<evidence type="ECO:0000313" key="15">
    <source>
        <dbReference type="EMBL" id="AKV01508.1"/>
    </source>
</evidence>
<evidence type="ECO:0000256" key="10">
    <source>
        <dbReference type="ARBA" id="ARBA00023157"/>
    </source>
</evidence>
<dbReference type="Proteomes" id="UP000064967">
    <property type="component" value="Chromosome"/>
</dbReference>
<comment type="similarity">
    <text evidence="3">Belongs to the ferredoxin thioredoxin reductase beta subunit family.</text>
</comment>
<evidence type="ECO:0000256" key="11">
    <source>
        <dbReference type="ARBA" id="ARBA00026011"/>
    </source>
</evidence>
<evidence type="ECO:0000256" key="13">
    <source>
        <dbReference type="ARBA" id="ARBA00048150"/>
    </source>
</evidence>
<evidence type="ECO:0000256" key="9">
    <source>
        <dbReference type="ARBA" id="ARBA00023014"/>
    </source>
</evidence>
<dbReference type="PANTHER" id="PTHR35113">
    <property type="entry name" value="FERREDOXIN-THIOREDOXIN REDUCTASE CATALYTIC CHAIN, CHLOROPLASTIC"/>
    <property type="match status" value="1"/>
</dbReference>
<evidence type="ECO:0000256" key="1">
    <source>
        <dbReference type="ARBA" id="ARBA00001966"/>
    </source>
</evidence>
<keyword evidence="7" id="KW-0560">Oxidoreductase</keyword>
<dbReference type="PANTHER" id="PTHR35113:SF1">
    <property type="entry name" value="FERREDOXIN-THIOREDOXIN REDUCTASE CATALYTIC CHAIN, CHLOROPLASTIC"/>
    <property type="match status" value="1"/>
</dbReference>
<gene>
    <name evidence="15" type="ORF">AKJ09_08171</name>
</gene>
<keyword evidence="9" id="KW-0411">Iron-sulfur</keyword>
<dbReference type="InterPro" id="IPR004209">
    <property type="entry name" value="FTR_bsu"/>
</dbReference>
<dbReference type="EC" id="1.8.7.2" evidence="4"/>
<evidence type="ECO:0000256" key="4">
    <source>
        <dbReference type="ARBA" id="ARBA00012358"/>
    </source>
</evidence>
<keyword evidence="10" id="KW-1015">Disulfide bond</keyword>
<dbReference type="GO" id="GO:0016730">
    <property type="term" value="F:oxidoreductase activity, acting on iron-sulfur proteins as donors"/>
    <property type="evidence" value="ECO:0007669"/>
    <property type="project" value="InterPro"/>
</dbReference>
<comment type="cofactor">
    <cofactor evidence="1">
        <name>[4Fe-4S] cluster</name>
        <dbReference type="ChEBI" id="CHEBI:49883"/>
    </cofactor>
</comment>
<proteinExistence type="inferred from homology"/>
<keyword evidence="5" id="KW-0004">4Fe-4S</keyword>
<evidence type="ECO:0000256" key="3">
    <source>
        <dbReference type="ARBA" id="ARBA00007941"/>
    </source>
</evidence>
<comment type="catalytic activity">
    <reaction evidence="13">
        <text>[thioredoxin]-disulfide + 2 reduced [2Fe-2S]-[ferredoxin] + 2 H(+) = [thioredoxin]-dithiol + 2 oxidized [2Fe-2S]-[ferredoxin]</text>
        <dbReference type="Rhea" id="RHEA:42336"/>
        <dbReference type="Rhea" id="RHEA-COMP:10000"/>
        <dbReference type="Rhea" id="RHEA-COMP:10001"/>
        <dbReference type="Rhea" id="RHEA-COMP:10698"/>
        <dbReference type="Rhea" id="RHEA-COMP:10700"/>
        <dbReference type="ChEBI" id="CHEBI:15378"/>
        <dbReference type="ChEBI" id="CHEBI:29950"/>
        <dbReference type="ChEBI" id="CHEBI:33737"/>
        <dbReference type="ChEBI" id="CHEBI:33738"/>
        <dbReference type="ChEBI" id="CHEBI:50058"/>
        <dbReference type="EC" id="1.8.7.2"/>
    </reaction>
</comment>
<feature type="compositionally biased region" description="Acidic residues" evidence="14">
    <location>
        <begin position="16"/>
        <end position="27"/>
    </location>
</feature>
<evidence type="ECO:0000256" key="5">
    <source>
        <dbReference type="ARBA" id="ARBA00022485"/>
    </source>
</evidence>
<organism evidence="15 16">
    <name type="scientific">Labilithrix luteola</name>
    <dbReference type="NCBI Taxonomy" id="1391654"/>
    <lineage>
        <taxon>Bacteria</taxon>
        <taxon>Pseudomonadati</taxon>
        <taxon>Myxococcota</taxon>
        <taxon>Polyangia</taxon>
        <taxon>Polyangiales</taxon>
        <taxon>Labilitrichaceae</taxon>
        <taxon>Labilithrix</taxon>
    </lineage>
</organism>
<evidence type="ECO:0000313" key="16">
    <source>
        <dbReference type="Proteomes" id="UP000064967"/>
    </source>
</evidence>
<dbReference type="GO" id="GO:0046872">
    <property type="term" value="F:metal ion binding"/>
    <property type="evidence" value="ECO:0007669"/>
    <property type="project" value="UniProtKB-KW"/>
</dbReference>
<feature type="region of interest" description="Disordered" evidence="14">
    <location>
        <begin position="15"/>
        <end position="34"/>
    </location>
</feature>
<name>A0A0K1Q6Z9_9BACT</name>
<dbReference type="EMBL" id="CP012333">
    <property type="protein sequence ID" value="AKV01508.1"/>
    <property type="molecule type" value="Genomic_DNA"/>
</dbReference>
<dbReference type="Gene3D" id="3.90.460.10">
    <property type="entry name" value="Ferredoxin thioredoxin reductase catalytic beta subunit"/>
    <property type="match status" value="1"/>
</dbReference>
<sequence>MYFELGTPGGATLEIVGDEADETDEASEERGKRREKALGRVRKFVETYVAKGKYGLYPEAEVVENVIQGLTDNLVEHGRMYCPCAPVEESKTKGSAMVCPCVPHHADIARQGYCDCALFASRDFVAQEALKKRR</sequence>
<dbReference type="SUPFAM" id="SSF57662">
    <property type="entry name" value="Ferredoxin thioredoxin reductase (FTR), catalytic beta chain"/>
    <property type="match status" value="1"/>
</dbReference>
<comment type="subunit">
    <text evidence="11">Heterodimer of subunit A (variable subunit) and subunit B (catalytic subunit). Heterodimeric FTR forms a complex with ferredoxin and thioredoxin.</text>
</comment>